<feature type="region of interest" description="Disordered" evidence="1">
    <location>
        <begin position="786"/>
        <end position="831"/>
    </location>
</feature>
<dbReference type="RefSeq" id="XP_046121009.1">
    <property type="nucleotide sequence ID" value="XM_046261994.1"/>
</dbReference>
<evidence type="ECO:0000313" key="2">
    <source>
        <dbReference type="EMBL" id="KAG9257085.1"/>
    </source>
</evidence>
<evidence type="ECO:0000256" key="1">
    <source>
        <dbReference type="SAM" id="MobiDB-lite"/>
    </source>
</evidence>
<proteinExistence type="predicted"/>
<feature type="region of interest" description="Disordered" evidence="1">
    <location>
        <begin position="647"/>
        <end position="671"/>
    </location>
</feature>
<feature type="compositionally biased region" description="Basic and acidic residues" evidence="1">
    <location>
        <begin position="693"/>
        <end position="707"/>
    </location>
</feature>
<dbReference type="AlphaFoldDB" id="A0A9P8CSD3"/>
<gene>
    <name evidence="2" type="ORF">F5Z01DRAFT_633857</name>
</gene>
<evidence type="ECO:0000313" key="3">
    <source>
        <dbReference type="Proteomes" id="UP000887229"/>
    </source>
</evidence>
<protein>
    <submittedName>
        <fullName evidence="2">Uncharacterized protein</fullName>
    </submittedName>
</protein>
<keyword evidence="3" id="KW-1185">Reference proteome</keyword>
<comment type="caution">
    <text evidence="2">The sequence shown here is derived from an EMBL/GenBank/DDBJ whole genome shotgun (WGS) entry which is preliminary data.</text>
</comment>
<feature type="region of interest" description="Disordered" evidence="1">
    <location>
        <begin position="411"/>
        <end position="430"/>
    </location>
</feature>
<feature type="region of interest" description="Disordered" evidence="1">
    <location>
        <begin position="690"/>
        <end position="710"/>
    </location>
</feature>
<feature type="compositionally biased region" description="Low complexity" evidence="1">
    <location>
        <begin position="21"/>
        <end position="32"/>
    </location>
</feature>
<dbReference type="OrthoDB" id="4156126at2759"/>
<feature type="region of interest" description="Disordered" evidence="1">
    <location>
        <begin position="1"/>
        <end position="47"/>
    </location>
</feature>
<dbReference type="Proteomes" id="UP000887229">
    <property type="component" value="Unassembled WGS sequence"/>
</dbReference>
<sequence>MPSSVSMDPRMARQRAMSQTPSRISYSPSISRQGCGSLPLHRQHSRRTPLRCVTENTTNFLRSPGSLESMLKTTTETGDIGLFSITPTIPPVSEPDYQQPGHARWVSADADLLQASRAQYRFKSNYDDRDRLPSAYRDTTSRTLSLCGRNFPRSETVSPENQVGHRTYSMPTRSAQYTPSPGPPMPFQTYGFGTNRHRSRSPFVYPARLRRPVAWHYPPSETDAASVGDSQHSDSGRGYQQQDCDSERPTHPHSRRQGPPLSLRLDSYNATASPAVHSSPGPLYRTASCPLRCRTPTSGQGRSRGAKSRDRNASNNANTRTCSLTSIVEMYDQHLVAEPTEPGKHHVEPFYYRYGEGFENAHAELDSPSSPNTERMGSLWPLMIPGTEDQDNNLGVSNNTSGMRDVEHANASTHVPRSGEISPQSMSTKGIQGLPLWSEEAAANVDLDIFSTHVPEESTTSMSCTVDKGEGSPLLEGRHTVESDDEEETAQQKIEPAEIETPLDQHTTSGWPQYRFEELRCSLDLDFSAFEIYSNGENHRNESSIVAYGDRPNNGQSALEKMCHDAAGDAEDQTNAVYQRHRRRNAVTRISTSRIEKDVVSALSKPEASPRDSQPYSVLPASALQPKISNQELVKTFPPLPVEVQQSEKEDLKAPAQAPKGGPLLSGETRSKLRLRNKAIDSMSSASIVDEPEALKRSSEAKDDPQSPKKFRVKVSQHHERGWNSFNRDGTVVRSPSLKRCNSLAELEYCAKKDIFTSHCRLEQAFGDGENGLTRSNPGVLHKKMVESSTTQASGPDLDAEKEKSPSTVGVAPTKQRQQALSSCPKLKSRGHRGLRNRLSFWRLRSGGAPVGSSSPMHIEDTTVPVFASPDAIHRPPLRISRQKSRWIKRWATKAFRLCTRKRLSDGLGEEA</sequence>
<feature type="region of interest" description="Disordered" evidence="1">
    <location>
        <begin position="216"/>
        <end position="320"/>
    </location>
</feature>
<organism evidence="2 3">
    <name type="scientific">Emericellopsis atlantica</name>
    <dbReference type="NCBI Taxonomy" id="2614577"/>
    <lineage>
        <taxon>Eukaryota</taxon>
        <taxon>Fungi</taxon>
        <taxon>Dikarya</taxon>
        <taxon>Ascomycota</taxon>
        <taxon>Pezizomycotina</taxon>
        <taxon>Sordariomycetes</taxon>
        <taxon>Hypocreomycetidae</taxon>
        <taxon>Hypocreales</taxon>
        <taxon>Bionectriaceae</taxon>
        <taxon>Emericellopsis</taxon>
    </lineage>
</organism>
<accession>A0A9P8CSD3</accession>
<reference evidence="2" key="1">
    <citation type="journal article" date="2021" name="IMA Fungus">
        <title>Genomic characterization of three marine fungi, including Emericellopsis atlantica sp. nov. with signatures of a generalist lifestyle and marine biomass degradation.</title>
        <authorList>
            <person name="Hagestad O.C."/>
            <person name="Hou L."/>
            <person name="Andersen J.H."/>
            <person name="Hansen E.H."/>
            <person name="Altermark B."/>
            <person name="Li C."/>
            <person name="Kuhnert E."/>
            <person name="Cox R.J."/>
            <person name="Crous P.W."/>
            <person name="Spatafora J.W."/>
            <person name="Lail K."/>
            <person name="Amirebrahimi M."/>
            <person name="Lipzen A."/>
            <person name="Pangilinan J."/>
            <person name="Andreopoulos W."/>
            <person name="Hayes R.D."/>
            <person name="Ng V."/>
            <person name="Grigoriev I.V."/>
            <person name="Jackson S.A."/>
            <person name="Sutton T.D.S."/>
            <person name="Dobson A.D.W."/>
            <person name="Rama T."/>
        </authorList>
    </citation>
    <scope>NUCLEOTIDE SEQUENCE</scope>
    <source>
        <strain evidence="2">TS7</strain>
    </source>
</reference>
<name>A0A9P8CSD3_9HYPO</name>
<dbReference type="EMBL" id="MU251246">
    <property type="protein sequence ID" value="KAG9257085.1"/>
    <property type="molecule type" value="Genomic_DNA"/>
</dbReference>
<feature type="region of interest" description="Disordered" evidence="1">
    <location>
        <begin position="597"/>
        <end position="617"/>
    </location>
</feature>
<dbReference type="GeneID" id="70292897"/>